<evidence type="ECO:0000256" key="8">
    <source>
        <dbReference type="ARBA" id="ARBA00023098"/>
    </source>
</evidence>
<keyword evidence="14" id="KW-1185">Reference proteome</keyword>
<dbReference type="GO" id="GO:0005886">
    <property type="term" value="C:plasma membrane"/>
    <property type="evidence" value="ECO:0007669"/>
    <property type="project" value="TreeGrafter"/>
</dbReference>
<dbReference type="AlphaFoldDB" id="A0A7K0C435"/>
<evidence type="ECO:0000256" key="5">
    <source>
        <dbReference type="ARBA" id="ARBA00022516"/>
    </source>
</evidence>
<dbReference type="PANTHER" id="PTHR31650:SF1">
    <property type="entry name" value="WAX ESTER SYNTHASE_DIACYLGLYCEROL ACYLTRANSFERASE 4-RELATED"/>
    <property type="match status" value="1"/>
</dbReference>
<feature type="domain" description="O-acyltransferase WSD1-like N-terminal" evidence="11">
    <location>
        <begin position="19"/>
        <end position="295"/>
    </location>
</feature>
<comment type="similarity">
    <text evidence="3">Belongs to the long-chain O-acyltransferase family.</text>
</comment>
<evidence type="ECO:0000256" key="2">
    <source>
        <dbReference type="ARBA" id="ARBA00005189"/>
    </source>
</evidence>
<dbReference type="GO" id="GO:0051701">
    <property type="term" value="P:biological process involved in interaction with host"/>
    <property type="evidence" value="ECO:0007669"/>
    <property type="project" value="TreeGrafter"/>
</dbReference>
<proteinExistence type="inferred from homology"/>
<reference evidence="13 14" key="1">
    <citation type="submission" date="2019-10" db="EMBL/GenBank/DDBJ databases">
        <title>Actinomadura rubteroloni sp. nov. and Actinomadura macrotermitis sp. nov., isolated from the gut of fungus growing-termite Macrotermes natalensis.</title>
        <authorList>
            <person name="Benndorf R."/>
            <person name="Martin K."/>
            <person name="Kuefner M."/>
            <person name="De Beer W."/>
            <person name="Kaster A.-K."/>
            <person name="Vollmers J."/>
            <person name="Poulsen M."/>
            <person name="Beemelmanns C."/>
        </authorList>
    </citation>
    <scope>NUCLEOTIDE SEQUENCE [LARGE SCALE GENOMIC DNA]</scope>
    <source>
        <strain evidence="13 14">RB68</strain>
    </source>
</reference>
<evidence type="ECO:0000259" key="12">
    <source>
        <dbReference type="Pfam" id="PF06974"/>
    </source>
</evidence>
<name>A0A7K0C435_9ACTN</name>
<comment type="pathway">
    <text evidence="1">Glycerolipid metabolism; triacylglycerol biosynthesis.</text>
</comment>
<keyword evidence="9 13" id="KW-0012">Acyltransferase</keyword>
<feature type="domain" description="O-acyltransferase WSD1 C-terminal" evidence="12">
    <location>
        <begin position="335"/>
        <end position="474"/>
    </location>
</feature>
<dbReference type="InterPro" id="IPR045034">
    <property type="entry name" value="O-acyltransferase_WSD1-like"/>
</dbReference>
<keyword evidence="7" id="KW-0319">Glycerol metabolism</keyword>
<evidence type="ECO:0000256" key="1">
    <source>
        <dbReference type="ARBA" id="ARBA00004771"/>
    </source>
</evidence>
<evidence type="ECO:0000256" key="3">
    <source>
        <dbReference type="ARBA" id="ARBA00009587"/>
    </source>
</evidence>
<dbReference type="GO" id="GO:0001666">
    <property type="term" value="P:response to hypoxia"/>
    <property type="evidence" value="ECO:0007669"/>
    <property type="project" value="TreeGrafter"/>
</dbReference>
<evidence type="ECO:0000256" key="6">
    <source>
        <dbReference type="ARBA" id="ARBA00022679"/>
    </source>
</evidence>
<gene>
    <name evidence="13" type="ORF">ACRB68_59640</name>
</gene>
<dbReference type="PANTHER" id="PTHR31650">
    <property type="entry name" value="O-ACYLTRANSFERASE (WSD1-LIKE) FAMILY PROTEIN"/>
    <property type="match status" value="1"/>
</dbReference>
<dbReference type="Pfam" id="PF06974">
    <property type="entry name" value="WS_DGAT_C"/>
    <property type="match status" value="1"/>
</dbReference>
<comment type="catalytic activity">
    <reaction evidence="10">
        <text>an acyl-CoA + a 1,2-diacyl-sn-glycerol = a triacyl-sn-glycerol + CoA</text>
        <dbReference type="Rhea" id="RHEA:10868"/>
        <dbReference type="ChEBI" id="CHEBI:17815"/>
        <dbReference type="ChEBI" id="CHEBI:57287"/>
        <dbReference type="ChEBI" id="CHEBI:58342"/>
        <dbReference type="ChEBI" id="CHEBI:64615"/>
        <dbReference type="EC" id="2.3.1.20"/>
    </reaction>
</comment>
<comment type="pathway">
    <text evidence="2">Lipid metabolism.</text>
</comment>
<evidence type="ECO:0000256" key="4">
    <source>
        <dbReference type="ARBA" id="ARBA00013244"/>
    </source>
</evidence>
<dbReference type="GO" id="GO:0004144">
    <property type="term" value="F:diacylglycerol O-acyltransferase activity"/>
    <property type="evidence" value="ECO:0007669"/>
    <property type="project" value="UniProtKB-EC"/>
</dbReference>
<keyword evidence="8" id="KW-0443">Lipid metabolism</keyword>
<comment type="caution">
    <text evidence="13">The sequence shown here is derived from an EMBL/GenBank/DDBJ whole genome shotgun (WGS) entry which is preliminary data.</text>
</comment>
<dbReference type="InterPro" id="IPR004255">
    <property type="entry name" value="O-acyltransferase_WSD1_N"/>
</dbReference>
<evidence type="ECO:0000313" key="13">
    <source>
        <dbReference type="EMBL" id="MQY07862.1"/>
    </source>
</evidence>
<dbReference type="GO" id="GO:0019432">
    <property type="term" value="P:triglyceride biosynthetic process"/>
    <property type="evidence" value="ECO:0007669"/>
    <property type="project" value="UniProtKB-UniPathway"/>
</dbReference>
<dbReference type="Pfam" id="PF03007">
    <property type="entry name" value="WS_DGAT_cat"/>
    <property type="match status" value="1"/>
</dbReference>
<evidence type="ECO:0000256" key="9">
    <source>
        <dbReference type="ARBA" id="ARBA00023315"/>
    </source>
</evidence>
<accession>A0A7K0C435</accession>
<dbReference type="GO" id="GO:0071731">
    <property type="term" value="P:response to nitric oxide"/>
    <property type="evidence" value="ECO:0007669"/>
    <property type="project" value="TreeGrafter"/>
</dbReference>
<keyword evidence="6 13" id="KW-0808">Transferase</keyword>
<protein>
    <recommendedName>
        <fullName evidence="4">diacylglycerol O-acyltransferase</fullName>
        <ecNumber evidence="4">2.3.1.20</ecNumber>
    </recommendedName>
</protein>
<dbReference type="SUPFAM" id="SSF52777">
    <property type="entry name" value="CoA-dependent acyltransferases"/>
    <property type="match status" value="1"/>
</dbReference>
<sequence>MTLSLPSGIDAVPCPDSMNPLDTLMWRCQSEPLLRAPLTILLLLDRVPDWDQVKSDHARAARVVPRLRQRPTSPSLLGGNCGWEEDPEFDIGRHMRRLRLPGAGGQAELLELTRHVTAAPFDDRRPLWESILVEGLTGEDDRQAAAWILRIHHCVADGRAISFWLTRFLSRTCPPQPSRAEPGPPPAQRHRHLAVLTEAPVIPPPAQPEAGGLLSGRMLRRSALGAARTARRPLDTALDTARTLRTVGGMAPLPVCKPSPLLRRRGTERRLGMMNLPIDRLRAAARAAGCAPSDAYLAALLGGLRLYHTEHGASTGDLPLAVPLPLPHRPGAPGGNRIAGLRLAGPLNEPDPRRRMAAVRDRTARARDAFTPGGLDLLLTLLNRLPTPVVTDLVGRLGRSHDLQASQVSGFQRPVRLADAAVTDAHCFGPAPGCAVMAILVVHRNRGSLGVTLDTAAVTDPAGFMQALEEGFREVLATAPQ</sequence>
<dbReference type="EMBL" id="WEGH01000004">
    <property type="protein sequence ID" value="MQY07862.1"/>
    <property type="molecule type" value="Genomic_DNA"/>
</dbReference>
<organism evidence="13 14">
    <name type="scientific">Actinomadura macrotermitis</name>
    <dbReference type="NCBI Taxonomy" id="2585200"/>
    <lineage>
        <taxon>Bacteria</taxon>
        <taxon>Bacillati</taxon>
        <taxon>Actinomycetota</taxon>
        <taxon>Actinomycetes</taxon>
        <taxon>Streptosporangiales</taxon>
        <taxon>Thermomonosporaceae</taxon>
        <taxon>Actinomadura</taxon>
    </lineage>
</organism>
<evidence type="ECO:0000259" key="11">
    <source>
        <dbReference type="Pfam" id="PF03007"/>
    </source>
</evidence>
<keyword evidence="5" id="KW-0444">Lipid biosynthesis</keyword>
<dbReference type="UniPathway" id="UPA00282"/>
<evidence type="ECO:0000256" key="10">
    <source>
        <dbReference type="ARBA" id="ARBA00048109"/>
    </source>
</evidence>
<dbReference type="Proteomes" id="UP000487268">
    <property type="component" value="Unassembled WGS sequence"/>
</dbReference>
<dbReference type="InterPro" id="IPR009721">
    <property type="entry name" value="O-acyltransferase_WSD1_C"/>
</dbReference>
<dbReference type="GO" id="GO:0006071">
    <property type="term" value="P:glycerol metabolic process"/>
    <property type="evidence" value="ECO:0007669"/>
    <property type="project" value="UniProtKB-KW"/>
</dbReference>
<dbReference type="EC" id="2.3.1.20" evidence="4"/>
<evidence type="ECO:0000313" key="14">
    <source>
        <dbReference type="Proteomes" id="UP000487268"/>
    </source>
</evidence>
<evidence type="ECO:0000256" key="7">
    <source>
        <dbReference type="ARBA" id="ARBA00022798"/>
    </source>
</evidence>